<feature type="region of interest" description="Disordered" evidence="1">
    <location>
        <begin position="722"/>
        <end position="763"/>
    </location>
</feature>
<feature type="compositionally biased region" description="Polar residues" evidence="1">
    <location>
        <begin position="391"/>
        <end position="401"/>
    </location>
</feature>
<name>A0A915PF03_9BILA</name>
<evidence type="ECO:0000313" key="2">
    <source>
        <dbReference type="Proteomes" id="UP000887560"/>
    </source>
</evidence>
<accession>A0A915PF03</accession>
<dbReference type="AlphaFoldDB" id="A0A915PF03"/>
<organism evidence="2 3">
    <name type="scientific">Meloidogyne floridensis</name>
    <dbReference type="NCBI Taxonomy" id="298350"/>
    <lineage>
        <taxon>Eukaryota</taxon>
        <taxon>Metazoa</taxon>
        <taxon>Ecdysozoa</taxon>
        <taxon>Nematoda</taxon>
        <taxon>Chromadorea</taxon>
        <taxon>Rhabditida</taxon>
        <taxon>Tylenchina</taxon>
        <taxon>Tylenchomorpha</taxon>
        <taxon>Tylenchoidea</taxon>
        <taxon>Meloidogynidae</taxon>
        <taxon>Meloidogyninae</taxon>
        <taxon>Meloidogyne</taxon>
    </lineage>
</organism>
<sequence length="763" mass="87080">MFRHIFSSYSRFTYGYGVKKNAGIGLLTAAVVAVSNQGPQSWSDSELKKKPGWYQENVHRLENVVKKLSLYSFVEDSTVIEDAVDILQRVENVNNCEISWRLGRAFVEKANLLAYKAIEDRKELLEKAVVHLNKALQLESSKGVAGAHKWYAIALVLLKQVDKDNKHVKKAGKEIINHLETAVKLDPKDAFSNHFLGVQYFFAGNYQASLKYLKIAEDLKPGYPANQTYLGMALTMTNKKEEALIMLKKALSEPSKKKADNKAKVIARGFLINKLGQKSDDLKCEEDECCYLAGPSTVMPNHLPIQQPSIDKNRRQPKSDLWGMNPTKQPQIPNHVNKSLQLSPDSKRRSPAFQSPSKAHSPSSLSRRKCSTGEDPGTSSQEFPSALQLIAAQQRNRSTSPRKVFGQKTAEIVSGSRSRSPAKKQQQQWAKTLDYLQPQCRLEGCSAAILVEDVRFLVCKHQLSHSSDFFRALFLKSHALPMEGVRHLREDEYLIQVSSLRHPPQALQFQWFLETTVPSPMLRDISDDLLETCMRLCKRFAARGLEMRCTKFIKERVESKPPLMALCWLNWSFKHHFHRSVQEACLPVVARLSLLELEKHRQMLPEAVFADLLAMKLRTAYQQTSTVFHTIHRMDHFRVDMAQCPRCGRQREQGRIRVQASPCHKLIGCERCLREYQCELGDEDAAIQMQAFWQCEHGLWPFSEKTEDCRCQTILYKTNTGQQNQSPLETTTNKQQKNKSQQQQPSSSTFPNLSNTYNQQQNK</sequence>
<feature type="compositionally biased region" description="Polar residues" evidence="1">
    <location>
        <begin position="750"/>
        <end position="763"/>
    </location>
</feature>
<dbReference type="Proteomes" id="UP000887560">
    <property type="component" value="Unplaced"/>
</dbReference>
<keyword evidence="2" id="KW-1185">Reference proteome</keyword>
<dbReference type="Gene3D" id="3.30.710.10">
    <property type="entry name" value="Potassium Channel Kv1.1, Chain A"/>
    <property type="match status" value="1"/>
</dbReference>
<protein>
    <submittedName>
        <fullName evidence="3">BTB domain-containing protein</fullName>
    </submittedName>
</protein>
<dbReference type="Gene3D" id="1.25.40.10">
    <property type="entry name" value="Tetratricopeptide repeat domain"/>
    <property type="match status" value="1"/>
</dbReference>
<feature type="region of interest" description="Disordered" evidence="1">
    <location>
        <begin position="301"/>
        <end position="426"/>
    </location>
</feature>
<dbReference type="SUPFAM" id="SSF54695">
    <property type="entry name" value="POZ domain"/>
    <property type="match status" value="1"/>
</dbReference>
<dbReference type="WBParaSite" id="scf7180000424614.g13588">
    <property type="protein sequence ID" value="scf7180000424614.g13588"/>
    <property type="gene ID" value="scf7180000424614.g13588"/>
</dbReference>
<feature type="compositionally biased region" description="Polar residues" evidence="1">
    <location>
        <begin position="326"/>
        <end position="344"/>
    </location>
</feature>
<feature type="compositionally biased region" description="Polar residues" evidence="1">
    <location>
        <begin position="415"/>
        <end position="426"/>
    </location>
</feature>
<dbReference type="InterPro" id="IPR011990">
    <property type="entry name" value="TPR-like_helical_dom_sf"/>
</dbReference>
<evidence type="ECO:0000313" key="3">
    <source>
        <dbReference type="WBParaSite" id="scf7180000424614.g13588"/>
    </source>
</evidence>
<reference evidence="3" key="1">
    <citation type="submission" date="2022-11" db="UniProtKB">
        <authorList>
            <consortium name="WormBaseParasite"/>
        </authorList>
    </citation>
    <scope>IDENTIFICATION</scope>
</reference>
<proteinExistence type="predicted"/>
<evidence type="ECO:0000256" key="1">
    <source>
        <dbReference type="SAM" id="MobiDB-lite"/>
    </source>
</evidence>
<feature type="compositionally biased region" description="Low complexity" evidence="1">
    <location>
        <begin position="730"/>
        <end position="749"/>
    </location>
</feature>
<dbReference type="InterPro" id="IPR011333">
    <property type="entry name" value="SKP1/BTB/POZ_sf"/>
</dbReference>
<dbReference type="SUPFAM" id="SSF48452">
    <property type="entry name" value="TPR-like"/>
    <property type="match status" value="1"/>
</dbReference>
<feature type="compositionally biased region" description="Low complexity" evidence="1">
    <location>
        <begin position="355"/>
        <end position="365"/>
    </location>
</feature>